<dbReference type="InterPro" id="IPR059007">
    <property type="entry name" value="ARM_At1g04390"/>
</dbReference>
<reference evidence="4" key="1">
    <citation type="submission" date="2024-07" db="EMBL/GenBank/DDBJ databases">
        <title>Two chromosome-level genome assemblies of Korean endemic species Abeliophyllum distichum and Forsythia ovata (Oleaceae).</title>
        <authorList>
            <person name="Jang H."/>
        </authorList>
    </citation>
    <scope>NUCLEOTIDE SEQUENCE [LARGE SCALE GENOMIC DNA]</scope>
</reference>
<organism evidence="3 4">
    <name type="scientific">Abeliophyllum distichum</name>
    <dbReference type="NCBI Taxonomy" id="126358"/>
    <lineage>
        <taxon>Eukaryota</taxon>
        <taxon>Viridiplantae</taxon>
        <taxon>Streptophyta</taxon>
        <taxon>Embryophyta</taxon>
        <taxon>Tracheophyta</taxon>
        <taxon>Spermatophyta</taxon>
        <taxon>Magnoliopsida</taxon>
        <taxon>eudicotyledons</taxon>
        <taxon>Gunneridae</taxon>
        <taxon>Pentapetalae</taxon>
        <taxon>asterids</taxon>
        <taxon>lamiids</taxon>
        <taxon>Lamiales</taxon>
        <taxon>Oleaceae</taxon>
        <taxon>Forsythieae</taxon>
        <taxon>Abeliophyllum</taxon>
    </lineage>
</organism>
<evidence type="ECO:0000259" key="2">
    <source>
        <dbReference type="PROSITE" id="PS50097"/>
    </source>
</evidence>
<keyword evidence="4" id="KW-1185">Reference proteome</keyword>
<gene>
    <name evidence="3" type="ORF">Adt_08920</name>
</gene>
<dbReference type="Pfam" id="PF00651">
    <property type="entry name" value="BTB"/>
    <property type="match status" value="1"/>
</dbReference>
<dbReference type="PANTHER" id="PTHR35918">
    <property type="entry name" value="OS06G0674800 PROTEIN"/>
    <property type="match status" value="1"/>
</dbReference>
<dbReference type="SUPFAM" id="SSF54695">
    <property type="entry name" value="POZ domain"/>
    <property type="match status" value="2"/>
</dbReference>
<proteinExistence type="predicted"/>
<evidence type="ECO:0000256" key="1">
    <source>
        <dbReference type="ARBA" id="ARBA00004906"/>
    </source>
</evidence>
<dbReference type="PANTHER" id="PTHR35918:SF1">
    <property type="entry name" value="BTB DOMAIN-CONTAINING PROTEIN"/>
    <property type="match status" value="1"/>
</dbReference>
<dbReference type="CDD" id="cd18186">
    <property type="entry name" value="BTB_POZ_ZBTB_KLHL-like"/>
    <property type="match status" value="1"/>
</dbReference>
<accession>A0ABD1UFW2</accession>
<dbReference type="PROSITE" id="PS50097">
    <property type="entry name" value="BTB"/>
    <property type="match status" value="1"/>
</dbReference>
<evidence type="ECO:0000313" key="3">
    <source>
        <dbReference type="EMBL" id="KAL2523866.1"/>
    </source>
</evidence>
<protein>
    <submittedName>
        <fullName evidence="3">BTB/POZ domain-containing protein</fullName>
    </submittedName>
</protein>
<comment type="caution">
    <text evidence="3">The sequence shown here is derived from an EMBL/GenBank/DDBJ whole genome shotgun (WGS) entry which is preliminary data.</text>
</comment>
<dbReference type="InterPro" id="IPR016024">
    <property type="entry name" value="ARM-type_fold"/>
</dbReference>
<sequence>MRSSSSKHGAAENNRGVTGHMLTLHQRLYHAFNLGFRSCNNRRKWHCSDIEIQRLVIRSIDAFLDCISTETSQHPLVKDSVEDMVGALESILEFKSESTMGVASSVAVKMVNILPSLMLQSHVLDLLHPLASLLSYRELPVALSCAIALNTVLSNISTKIEREVWQILKETKAVGCLVHNVKEFSVGNMPIEYLKEMASLLSKILWRWPQSRFCVWTDAKLLNVLDTLQLEHENSAKVAVLQLYSTLALCGYGAEKLLENGEALLRMMVDCMDCANNHSIRMEGFRLAQCLAINKRGCLKMIKICGEPLVKAIISGMRDCNSHSEKLAKNQMSIVEEACRLALITRWAGDHHIYFWKAGVDRVLLDLLLGNYDKIHQLQQKLSVKEQIVVVREGLNTNFYLSLRPYAWDILGWIATNCAEDFNYEALGNEHHLKILIMCACLAFVDSILMARQISQSSPTNTAVSESASRAVLMMVYSPCKYIASEARFLLLEILKSNGKDYTEYLLETLNARSSGNKFGIPGNLQIVICLMSLACYSSLPKYRKLIIKRQGIRTLLTFINWWLSNPVRIKRSNVISHLRNSFSERSCCCLATEDWEGEDMFLLFSLWSLAELLHHSDPIKNHLLDNQTNFNEAQLVSELQKICRHSSTPGPRWYAVYILCVFGHYGFPSKMGDRIGKSLTENEYTDLELNLVNGESIYVHGVLLMVRCPSLLPPGELLVKEKASSGSSVKQDAENRVITAVRLSARVDHQSMLKLLEYVYFGYIQASEDLVKKLKLFAKHCGLHHLLQMLCRRHPKWGTPMPSFDLTPALRPGGHHFSDILLESNTRQLENWMCDSCSASVPHLHVHRVILESSCDYLQALFRSGMQESQLQTIKVPVSWESLVRLVTWFYSDQLPKPSFGCLWDNLDADEKLLEVQLYIELCWLAEFWFIKDLREECYRVSVSYCLDSSRYLSVKIIQTAANFAQWKLAEVAANHMAPLYHSLRNSGELDALDDNLIEMVRYASVRLSQEGSRLPS</sequence>
<evidence type="ECO:0000313" key="4">
    <source>
        <dbReference type="Proteomes" id="UP001604336"/>
    </source>
</evidence>
<dbReference type="Gene3D" id="3.30.710.10">
    <property type="entry name" value="Potassium Channel Kv1.1, Chain A"/>
    <property type="match status" value="2"/>
</dbReference>
<dbReference type="Proteomes" id="UP001604336">
    <property type="component" value="Unassembled WGS sequence"/>
</dbReference>
<dbReference type="InterPro" id="IPR011333">
    <property type="entry name" value="SKP1/BTB/POZ_sf"/>
</dbReference>
<dbReference type="Pfam" id="PF26522">
    <property type="entry name" value="ARM_6"/>
    <property type="match status" value="1"/>
</dbReference>
<feature type="domain" description="BTB" evidence="2">
    <location>
        <begin position="819"/>
        <end position="900"/>
    </location>
</feature>
<dbReference type="SUPFAM" id="SSF48371">
    <property type="entry name" value="ARM repeat"/>
    <property type="match status" value="1"/>
</dbReference>
<dbReference type="EMBL" id="JBFOLK010000003">
    <property type="protein sequence ID" value="KAL2523866.1"/>
    <property type="molecule type" value="Genomic_DNA"/>
</dbReference>
<name>A0ABD1UFW2_9LAMI</name>
<dbReference type="AlphaFoldDB" id="A0ABD1UFW2"/>
<comment type="pathway">
    <text evidence="1">Protein modification; protein ubiquitination.</text>
</comment>
<dbReference type="InterPro" id="IPR000210">
    <property type="entry name" value="BTB/POZ_dom"/>
</dbReference>
<dbReference type="InterPro" id="IPR044953">
    <property type="entry name" value="At1g04390-like"/>
</dbReference>